<dbReference type="FunFam" id="3.30.160.60:FF:000100">
    <property type="entry name" value="Zinc finger 45-like"/>
    <property type="match status" value="1"/>
</dbReference>
<keyword evidence="5" id="KW-0862">Zinc</keyword>
<dbReference type="PANTHER" id="PTHR40626">
    <property type="entry name" value="MIP31509P"/>
    <property type="match status" value="1"/>
</dbReference>
<dbReference type="Pfam" id="PF00096">
    <property type="entry name" value="zf-C2H2"/>
    <property type="match status" value="2"/>
</dbReference>
<dbReference type="GeneID" id="19988436"/>
<keyword evidence="4 7" id="KW-0863">Zinc-finger</keyword>
<organism evidence="10">
    <name type="scientific">Cladophialophora carrionii CBS 160.54</name>
    <dbReference type="NCBI Taxonomy" id="1279043"/>
    <lineage>
        <taxon>Eukaryota</taxon>
        <taxon>Fungi</taxon>
        <taxon>Dikarya</taxon>
        <taxon>Ascomycota</taxon>
        <taxon>Pezizomycotina</taxon>
        <taxon>Eurotiomycetes</taxon>
        <taxon>Chaetothyriomycetidae</taxon>
        <taxon>Chaetothyriales</taxon>
        <taxon>Herpotrichiellaceae</taxon>
        <taxon>Cladophialophora</taxon>
    </lineage>
</organism>
<dbReference type="InterPro" id="IPR007219">
    <property type="entry name" value="XnlR_reg_dom"/>
</dbReference>
<dbReference type="GO" id="GO:0006351">
    <property type="term" value="P:DNA-templated transcription"/>
    <property type="evidence" value="ECO:0007669"/>
    <property type="project" value="InterPro"/>
</dbReference>
<dbReference type="SUPFAM" id="SSF57667">
    <property type="entry name" value="beta-beta-alpha zinc fingers"/>
    <property type="match status" value="1"/>
</dbReference>
<gene>
    <name evidence="10" type="ORF">G647_09943</name>
</gene>
<feature type="region of interest" description="Disordered" evidence="8">
    <location>
        <begin position="386"/>
        <end position="416"/>
    </location>
</feature>
<comment type="subcellular location">
    <subcellularLocation>
        <location evidence="1">Nucleus</location>
    </subcellularLocation>
</comment>
<dbReference type="InterPro" id="IPR013087">
    <property type="entry name" value="Znf_C2H2_type"/>
</dbReference>
<dbReference type="Pfam" id="PF04082">
    <property type="entry name" value="Fungal_trans"/>
    <property type="match status" value="1"/>
</dbReference>
<keyword evidence="6" id="KW-0539">Nucleus</keyword>
<dbReference type="Proteomes" id="UP000030678">
    <property type="component" value="Unassembled WGS sequence"/>
</dbReference>
<dbReference type="SMART" id="SM00355">
    <property type="entry name" value="ZnF_C2H2"/>
    <property type="match status" value="2"/>
</dbReference>
<feature type="domain" description="C2H2-type" evidence="9">
    <location>
        <begin position="39"/>
        <end position="67"/>
    </location>
</feature>
<dbReference type="GO" id="GO:0000981">
    <property type="term" value="F:DNA-binding transcription factor activity, RNA polymerase II-specific"/>
    <property type="evidence" value="ECO:0007669"/>
    <property type="project" value="InterPro"/>
</dbReference>
<keyword evidence="2" id="KW-0479">Metal-binding</keyword>
<feature type="region of interest" description="Disordered" evidence="8">
    <location>
        <begin position="62"/>
        <end position="86"/>
    </location>
</feature>
<evidence type="ECO:0000256" key="7">
    <source>
        <dbReference type="PROSITE-ProRule" id="PRU00042"/>
    </source>
</evidence>
<evidence type="ECO:0000256" key="2">
    <source>
        <dbReference type="ARBA" id="ARBA00022723"/>
    </source>
</evidence>
<evidence type="ECO:0000256" key="6">
    <source>
        <dbReference type="ARBA" id="ARBA00023242"/>
    </source>
</evidence>
<dbReference type="PANTHER" id="PTHR40626:SF25">
    <property type="entry name" value="TRANSCRIPTION FACTOR, PUTATIVE (AFU_ORTHOLOGUE AFUA_3G02070)-RELATED"/>
    <property type="match status" value="1"/>
</dbReference>
<evidence type="ECO:0000256" key="3">
    <source>
        <dbReference type="ARBA" id="ARBA00022737"/>
    </source>
</evidence>
<dbReference type="GO" id="GO:0000785">
    <property type="term" value="C:chromatin"/>
    <property type="evidence" value="ECO:0007669"/>
    <property type="project" value="TreeGrafter"/>
</dbReference>
<dbReference type="GO" id="GO:0005634">
    <property type="term" value="C:nucleus"/>
    <property type="evidence" value="ECO:0007669"/>
    <property type="project" value="UniProtKB-SubCell"/>
</dbReference>
<dbReference type="HOGENOM" id="CLU_007784_2_0_1"/>
<dbReference type="CDD" id="cd12148">
    <property type="entry name" value="fungal_TF_MHR"/>
    <property type="match status" value="1"/>
</dbReference>
<dbReference type="AlphaFoldDB" id="V9DK71"/>
<evidence type="ECO:0000256" key="5">
    <source>
        <dbReference type="ARBA" id="ARBA00022833"/>
    </source>
</evidence>
<dbReference type="RefSeq" id="XP_008724157.1">
    <property type="nucleotide sequence ID" value="XM_008725935.1"/>
</dbReference>
<evidence type="ECO:0000313" key="10">
    <source>
        <dbReference type="EMBL" id="ETI27260.1"/>
    </source>
</evidence>
<evidence type="ECO:0000259" key="9">
    <source>
        <dbReference type="PROSITE" id="PS50157"/>
    </source>
</evidence>
<dbReference type="Gene3D" id="3.30.160.60">
    <property type="entry name" value="Classic Zinc Finger"/>
    <property type="match status" value="2"/>
</dbReference>
<dbReference type="PROSITE" id="PS50157">
    <property type="entry name" value="ZINC_FINGER_C2H2_2"/>
    <property type="match status" value="2"/>
</dbReference>
<dbReference type="GO" id="GO:0000978">
    <property type="term" value="F:RNA polymerase II cis-regulatory region sequence-specific DNA binding"/>
    <property type="evidence" value="ECO:0007669"/>
    <property type="project" value="InterPro"/>
</dbReference>
<dbReference type="VEuPathDB" id="FungiDB:G647_09943"/>
<proteinExistence type="predicted"/>
<dbReference type="InterPro" id="IPR051059">
    <property type="entry name" value="VerF-like"/>
</dbReference>
<evidence type="ECO:0000256" key="1">
    <source>
        <dbReference type="ARBA" id="ARBA00004123"/>
    </source>
</evidence>
<reference evidence="10" key="1">
    <citation type="submission" date="2013-03" db="EMBL/GenBank/DDBJ databases">
        <title>The Genome Sequence of Cladophialophora carrionii CBS 160.54.</title>
        <authorList>
            <consortium name="The Broad Institute Genomics Platform"/>
            <person name="Cuomo C."/>
            <person name="de Hoog S."/>
            <person name="Gorbushina A."/>
            <person name="Walker B."/>
            <person name="Young S.K."/>
            <person name="Zeng Q."/>
            <person name="Gargeya S."/>
            <person name="Fitzgerald M."/>
            <person name="Haas B."/>
            <person name="Abouelleil A."/>
            <person name="Allen A.W."/>
            <person name="Alvarado L."/>
            <person name="Arachchi H.M."/>
            <person name="Berlin A.M."/>
            <person name="Chapman S.B."/>
            <person name="Gainer-Dewar J."/>
            <person name="Goldberg J."/>
            <person name="Griggs A."/>
            <person name="Gujja S."/>
            <person name="Hansen M."/>
            <person name="Howarth C."/>
            <person name="Imamovic A."/>
            <person name="Ireland A."/>
            <person name="Larimer J."/>
            <person name="McCowan C."/>
            <person name="Murphy C."/>
            <person name="Pearson M."/>
            <person name="Poon T.W."/>
            <person name="Priest M."/>
            <person name="Roberts A."/>
            <person name="Saif S."/>
            <person name="Shea T."/>
            <person name="Sisk P."/>
            <person name="Sykes S."/>
            <person name="Wortman J."/>
            <person name="Nusbaum C."/>
            <person name="Birren B."/>
        </authorList>
    </citation>
    <scope>NUCLEOTIDE SEQUENCE [LARGE SCALE GENOMIC DNA]</scope>
    <source>
        <strain evidence="10">CBS 160.54</strain>
    </source>
</reference>
<dbReference type="PROSITE" id="PS00028">
    <property type="entry name" value="ZINC_FINGER_C2H2_1"/>
    <property type="match status" value="2"/>
</dbReference>
<evidence type="ECO:0000256" key="4">
    <source>
        <dbReference type="ARBA" id="ARBA00022771"/>
    </source>
</evidence>
<evidence type="ECO:0000256" key="8">
    <source>
        <dbReference type="SAM" id="MobiDB-lite"/>
    </source>
</evidence>
<feature type="domain" description="C2H2-type" evidence="9">
    <location>
        <begin position="11"/>
        <end position="38"/>
    </location>
</feature>
<dbReference type="OrthoDB" id="654211at2759"/>
<sequence length="829" mass="93418">MENGRVALKTFVCHRCDRNFARLEHLQRHERSHTKEKPYHCVLCTRAFTRKDLLTRHFRLHHHGPKDAGQRNEFNADLDQGSSRGDDVDELWTDARAVTRLALTATSIEEPTYPNESLTVRSEEQRLADDIFEDVAAPSQLHAEVGTDMGSTGIDGSFSDLDSGISNVIPSQFGSFAPDFADDFSAFMDAVPNLSYTFSPTYQPLPVFFNDPDPSLQATIMAGNASVGVEQHNGPRLERPSSSLQTDSMLSRYGSRLPSLQPEDKPLAITTDKHRLKLNDRHFLVTADCRQWLINHCVACFGDSVDPGFTLPSRHALSRYIGSYFKNFHDHYPFFHVPTMRMEEMNAELLLAIAALGARYTREEDAGNDLYTTVRSIAMERLRKHRNTGVAEHRSRRGSKSRNGVNQFDHDPSISETGEGEAQIVQLMQTLLLLIAIATWYKREPAAAEALSIRSVLHSLTQEDDAQQKQVPLAGDWRSWTRHETLKRTQLVIFCLFNIHTILFDLPPMTLASELDLDLPCSEGEWRAATEQDWHGLRNASIPEAPHQSFKEALVDLFAGNEDSNKPSQPSGAGFSALAGCALIHAVIQQIWLVRNSRIPSLKHGRRNLTSEEINTFEYALKRWAYHWERNQESSMDPLSPDGPVTFTSTALLRLAYIRLNMDLGPVRSLTSWDPDVVARSLHQSAKAERNEKLTRAALHCAHALSIPVKLGINYVAQTQLIHWSNQHALCSLECALLLAKWLQEVSTTEPTPPLTASENRVLEFVVQLVAETEYKVSCQQILQQKNRLSAMTVRLWAKLYQSSSVWETVNLIGRSLQIYAELLEADGR</sequence>
<dbReference type="InterPro" id="IPR036236">
    <property type="entry name" value="Znf_C2H2_sf"/>
</dbReference>
<protein>
    <recommendedName>
        <fullName evidence="9">C2H2-type domain-containing protein</fullName>
    </recommendedName>
</protein>
<dbReference type="GO" id="GO:0008270">
    <property type="term" value="F:zinc ion binding"/>
    <property type="evidence" value="ECO:0007669"/>
    <property type="project" value="UniProtKB-KW"/>
</dbReference>
<keyword evidence="3" id="KW-0677">Repeat</keyword>
<name>V9DK71_9EURO</name>
<accession>V9DK71</accession>
<dbReference type="EMBL" id="KI635850">
    <property type="protein sequence ID" value="ETI27260.1"/>
    <property type="molecule type" value="Genomic_DNA"/>
</dbReference>